<dbReference type="GO" id="GO:0009098">
    <property type="term" value="P:L-leucine biosynthetic process"/>
    <property type="evidence" value="ECO:0007669"/>
    <property type="project" value="UniProtKB-UniRule"/>
</dbReference>
<protein>
    <recommendedName>
        <fullName evidence="6">3-isopropylmalate dehydratase large subunit</fullName>
        <ecNumber evidence="6">4.2.1.33</ecNumber>
    </recommendedName>
    <alternativeName>
        <fullName evidence="6">Alpha-IPM isomerase</fullName>
        <shortName evidence="6">IPMI</shortName>
    </alternativeName>
    <alternativeName>
        <fullName evidence="6">Isopropylmalate isomerase</fullName>
    </alternativeName>
</protein>
<comment type="subunit">
    <text evidence="6">Heterodimer of LeuC and LeuD.</text>
</comment>
<accession>A0A511RGA3</accession>
<proteinExistence type="inferred from homology"/>
<feature type="binding site" evidence="6">
    <location>
        <position position="351"/>
    </location>
    <ligand>
        <name>[4Fe-4S] cluster</name>
        <dbReference type="ChEBI" id="CHEBI:49883"/>
    </ligand>
</feature>
<sequence>MTLAQAILSHKAGRPVQPGELVVVEVDHAMTIDSIVPTVIDRLEELGAEPRHPERVSLVYDHVAPAANVNVAEAQRRGREWARRTGVNFYEVGRGVCHQVLIEEGVAQPGTLIVGSDSHSTSYGAVGAFGTGMGATDIALAIASGRTWLRVPESVKVTFRGRPRPGVSAKDAALEMVGRLGADGATYMAVEIHLEDGAERAFGRSERITLANLAMEAGAKAGIVVPSGEILEHYDVPGWLRVGEDAAYARELEIDLGTLAPRLAAPFYVDNVHGLDDQAGAEVDFVFVGTCTNGRIEDLRAAAEVLRGRRVAPGTRMLVVPASSQVLKQAMEEGVLQTLVEAGATIGTPGCGPCMGRHMGVAASGERVVSTANRNFKGRMGAADAEVFLASPRTAALAAVLGRIPGEEEVAP</sequence>
<dbReference type="OrthoDB" id="9802769at2"/>
<dbReference type="AlphaFoldDB" id="A0A511RGA3"/>
<name>A0A511RGA3_9DEIN</name>
<dbReference type="NCBIfam" id="NF001614">
    <property type="entry name" value="PRK00402.1"/>
    <property type="match status" value="1"/>
</dbReference>
<dbReference type="PANTHER" id="PTHR43822">
    <property type="entry name" value="HOMOACONITASE, MITOCHONDRIAL-RELATED"/>
    <property type="match status" value="1"/>
</dbReference>
<feature type="domain" description="Aconitase/3-isopropylmalate dehydratase large subunit alpha/beta/alpha" evidence="7">
    <location>
        <begin position="24"/>
        <end position="278"/>
    </location>
</feature>
<comment type="similarity">
    <text evidence="6">Belongs to the aconitase/IPM isomerase family. LeuC type 2 subfamily.</text>
</comment>
<feature type="binding site" evidence="6">
    <location>
        <position position="291"/>
    </location>
    <ligand>
        <name>[4Fe-4S] cluster</name>
        <dbReference type="ChEBI" id="CHEBI:49883"/>
    </ligand>
</feature>
<evidence type="ECO:0000256" key="1">
    <source>
        <dbReference type="ARBA" id="ARBA00022485"/>
    </source>
</evidence>
<dbReference type="InterPro" id="IPR018136">
    <property type="entry name" value="Aconitase_4Fe-4S_BS"/>
</dbReference>
<keyword evidence="2 6" id="KW-0479">Metal-binding</keyword>
<dbReference type="Proteomes" id="UP000321827">
    <property type="component" value="Unassembled WGS sequence"/>
</dbReference>
<comment type="pathway">
    <text evidence="6">Amino-acid biosynthesis; L-leucine biosynthesis; L-leucine from 3-methyl-2-oxobutanoate: step 2/4.</text>
</comment>
<dbReference type="Gene3D" id="3.30.499.10">
    <property type="entry name" value="Aconitase, domain 3"/>
    <property type="match status" value="2"/>
</dbReference>
<keyword evidence="4 6" id="KW-0411">Iron-sulfur</keyword>
<feature type="domain" description="Aconitase/3-isopropylmalate dehydratase large subunit alpha/beta/alpha" evidence="7">
    <location>
        <begin position="280"/>
        <end position="402"/>
    </location>
</feature>
<keyword evidence="6" id="KW-0432">Leucine biosynthesis</keyword>
<dbReference type="InterPro" id="IPR006251">
    <property type="entry name" value="Homoacnase/IPMdehydase_lsu"/>
</dbReference>
<dbReference type="Pfam" id="PF00330">
    <property type="entry name" value="Aconitase"/>
    <property type="match status" value="2"/>
</dbReference>
<keyword evidence="1 6" id="KW-0004">4Fe-4S</keyword>
<dbReference type="GO" id="GO:0046872">
    <property type="term" value="F:metal ion binding"/>
    <property type="evidence" value="ECO:0007669"/>
    <property type="project" value="UniProtKB-KW"/>
</dbReference>
<dbReference type="InterPro" id="IPR050067">
    <property type="entry name" value="IPM_dehydratase_rel_enz"/>
</dbReference>
<dbReference type="InterPro" id="IPR011826">
    <property type="entry name" value="HAcnase/IPMdehydase_lsu_prok"/>
</dbReference>
<evidence type="ECO:0000256" key="3">
    <source>
        <dbReference type="ARBA" id="ARBA00023004"/>
    </source>
</evidence>
<dbReference type="PANTHER" id="PTHR43822:SF21">
    <property type="entry name" value="3-ISOPROPYLMALATE DEHYDRATASE LARGE SUBUNIT 1"/>
    <property type="match status" value="1"/>
</dbReference>
<dbReference type="HAMAP" id="MF_01027">
    <property type="entry name" value="LeuC_type2"/>
    <property type="match status" value="1"/>
</dbReference>
<dbReference type="PROSITE" id="PS00450">
    <property type="entry name" value="ACONITASE_1"/>
    <property type="match status" value="1"/>
</dbReference>
<dbReference type="GO" id="GO:0051539">
    <property type="term" value="F:4 iron, 4 sulfur cluster binding"/>
    <property type="evidence" value="ECO:0007669"/>
    <property type="project" value="UniProtKB-KW"/>
</dbReference>
<dbReference type="PROSITE" id="PS01244">
    <property type="entry name" value="ACONITASE_2"/>
    <property type="match status" value="1"/>
</dbReference>
<dbReference type="RefSeq" id="WP_147144817.1">
    <property type="nucleotide sequence ID" value="NZ_BJXN01000001.1"/>
</dbReference>
<reference evidence="8 9" key="1">
    <citation type="submission" date="2019-07" db="EMBL/GenBank/DDBJ databases">
        <title>Whole genome shotgun sequence of Oceanithermus desulfurans NBRC 100063.</title>
        <authorList>
            <person name="Hosoyama A."/>
            <person name="Uohara A."/>
            <person name="Ohji S."/>
            <person name="Ichikawa N."/>
        </authorList>
    </citation>
    <scope>NUCLEOTIDE SEQUENCE [LARGE SCALE GENOMIC DNA]</scope>
    <source>
        <strain evidence="8 9">NBRC 100063</strain>
    </source>
</reference>
<gene>
    <name evidence="6 8" type="primary">leuC</name>
    <name evidence="8" type="ORF">ODE01S_01190</name>
</gene>
<feature type="binding site" evidence="6">
    <location>
        <position position="354"/>
    </location>
    <ligand>
        <name>[4Fe-4S] cluster</name>
        <dbReference type="ChEBI" id="CHEBI:49883"/>
    </ligand>
</feature>
<evidence type="ECO:0000259" key="7">
    <source>
        <dbReference type="Pfam" id="PF00330"/>
    </source>
</evidence>
<comment type="catalytic activity">
    <reaction evidence="6">
        <text>(2R,3S)-3-isopropylmalate = (2S)-2-isopropylmalate</text>
        <dbReference type="Rhea" id="RHEA:32287"/>
        <dbReference type="ChEBI" id="CHEBI:1178"/>
        <dbReference type="ChEBI" id="CHEBI:35121"/>
        <dbReference type="EC" id="4.2.1.33"/>
    </reaction>
</comment>
<comment type="caution">
    <text evidence="8">The sequence shown here is derived from an EMBL/GenBank/DDBJ whole genome shotgun (WGS) entry which is preliminary data.</text>
</comment>
<evidence type="ECO:0000313" key="9">
    <source>
        <dbReference type="Proteomes" id="UP000321827"/>
    </source>
</evidence>
<dbReference type="InterPro" id="IPR001030">
    <property type="entry name" value="Acoase/IPM_deHydtase_lsu_aba"/>
</dbReference>
<evidence type="ECO:0000256" key="6">
    <source>
        <dbReference type="HAMAP-Rule" id="MF_01027"/>
    </source>
</evidence>
<evidence type="ECO:0000256" key="2">
    <source>
        <dbReference type="ARBA" id="ARBA00022723"/>
    </source>
</evidence>
<keyword evidence="5 6" id="KW-0456">Lyase</keyword>
<comment type="cofactor">
    <cofactor evidence="6">
        <name>[4Fe-4S] cluster</name>
        <dbReference type="ChEBI" id="CHEBI:49883"/>
    </cofactor>
    <text evidence="6">Binds 1 [4Fe-4S] cluster per subunit.</text>
</comment>
<comment type="function">
    <text evidence="6">Catalyzes the isomerization between 2-isopropylmalate and 3-isopropylmalate, via the formation of 2-isopropylmaleate.</text>
</comment>
<dbReference type="EMBL" id="BJXN01000001">
    <property type="protein sequence ID" value="GEM88685.1"/>
    <property type="molecule type" value="Genomic_DNA"/>
</dbReference>
<evidence type="ECO:0000256" key="4">
    <source>
        <dbReference type="ARBA" id="ARBA00023014"/>
    </source>
</evidence>
<dbReference type="EC" id="4.2.1.33" evidence="6"/>
<dbReference type="NCBIfam" id="TIGR01343">
    <property type="entry name" value="hacA_fam"/>
    <property type="match status" value="1"/>
</dbReference>
<dbReference type="SUPFAM" id="SSF53732">
    <property type="entry name" value="Aconitase iron-sulfur domain"/>
    <property type="match status" value="1"/>
</dbReference>
<dbReference type="PRINTS" id="PR00415">
    <property type="entry name" value="ACONITASE"/>
</dbReference>
<keyword evidence="6" id="KW-0100">Branched-chain amino acid biosynthesis</keyword>
<dbReference type="GO" id="GO:0003861">
    <property type="term" value="F:3-isopropylmalate dehydratase activity"/>
    <property type="evidence" value="ECO:0007669"/>
    <property type="project" value="UniProtKB-UniRule"/>
</dbReference>
<evidence type="ECO:0000313" key="8">
    <source>
        <dbReference type="EMBL" id="GEM88685.1"/>
    </source>
</evidence>
<keyword evidence="3 6" id="KW-0408">Iron</keyword>
<dbReference type="InterPro" id="IPR036008">
    <property type="entry name" value="Aconitase_4Fe-4S_dom"/>
</dbReference>
<dbReference type="NCBIfam" id="TIGR02086">
    <property type="entry name" value="IPMI_arch"/>
    <property type="match status" value="1"/>
</dbReference>
<evidence type="ECO:0000256" key="5">
    <source>
        <dbReference type="ARBA" id="ARBA00023239"/>
    </source>
</evidence>
<dbReference type="UniPathway" id="UPA00048">
    <property type="reaction ID" value="UER00071"/>
</dbReference>
<dbReference type="InterPro" id="IPR015931">
    <property type="entry name" value="Acnase/IPM_dHydase_lsu_aba_1/3"/>
</dbReference>
<keyword evidence="6" id="KW-0028">Amino-acid biosynthesis</keyword>
<organism evidence="8 9">
    <name type="scientific">Oceanithermus desulfurans NBRC 100063</name>
    <dbReference type="NCBI Taxonomy" id="1227550"/>
    <lineage>
        <taxon>Bacteria</taxon>
        <taxon>Thermotogati</taxon>
        <taxon>Deinococcota</taxon>
        <taxon>Deinococci</taxon>
        <taxon>Thermales</taxon>
        <taxon>Thermaceae</taxon>
        <taxon>Oceanithermus</taxon>
    </lineage>
</organism>